<name>A0A7M5UCG3_9CNID</name>
<reference evidence="2" key="1">
    <citation type="submission" date="2021-01" db="UniProtKB">
        <authorList>
            <consortium name="EnsemblMetazoa"/>
        </authorList>
    </citation>
    <scope>IDENTIFICATION</scope>
</reference>
<dbReference type="GeneID" id="136821283"/>
<feature type="region of interest" description="Disordered" evidence="1">
    <location>
        <begin position="28"/>
        <end position="47"/>
    </location>
</feature>
<accession>A0A7M5UCG3</accession>
<organism evidence="2 3">
    <name type="scientific">Clytia hemisphaerica</name>
    <dbReference type="NCBI Taxonomy" id="252671"/>
    <lineage>
        <taxon>Eukaryota</taxon>
        <taxon>Metazoa</taxon>
        <taxon>Cnidaria</taxon>
        <taxon>Hydrozoa</taxon>
        <taxon>Hydroidolina</taxon>
        <taxon>Leptothecata</taxon>
        <taxon>Obeliida</taxon>
        <taxon>Clytiidae</taxon>
        <taxon>Clytia</taxon>
    </lineage>
</organism>
<protein>
    <submittedName>
        <fullName evidence="2">Uncharacterized protein</fullName>
    </submittedName>
</protein>
<dbReference type="EnsemblMetazoa" id="CLYHEMT008939.1">
    <property type="protein sequence ID" value="CLYHEMP008939.1"/>
    <property type="gene ID" value="CLYHEMG008939"/>
</dbReference>
<dbReference type="RefSeq" id="XP_066933615.1">
    <property type="nucleotide sequence ID" value="XM_067077514.1"/>
</dbReference>
<evidence type="ECO:0000313" key="3">
    <source>
        <dbReference type="Proteomes" id="UP000594262"/>
    </source>
</evidence>
<dbReference type="EnsemblMetazoa" id="CLYHEMT008939.3">
    <property type="protein sequence ID" value="CLYHEMP008939.3"/>
    <property type="gene ID" value="CLYHEMG008939"/>
</dbReference>
<evidence type="ECO:0000313" key="2">
    <source>
        <dbReference type="EnsemblMetazoa" id="CLYHEMP008939.3"/>
    </source>
</evidence>
<dbReference type="AlphaFoldDB" id="A0A7M5UCG3"/>
<evidence type="ECO:0000256" key="1">
    <source>
        <dbReference type="SAM" id="MobiDB-lite"/>
    </source>
</evidence>
<keyword evidence="3" id="KW-1185">Reference proteome</keyword>
<dbReference type="EnsemblMetazoa" id="CLYHEMT008939.2">
    <property type="protein sequence ID" value="CLYHEMP008939.2"/>
    <property type="gene ID" value="CLYHEMG008939"/>
</dbReference>
<proteinExistence type="predicted"/>
<sequence>MSTKNDIEELKEENASLKEENEKLRLQLEKMTTSDQHPAKESSISVRELEDEKDALEMKHMNEWMEQAPKFFPKDGKDEVSEVDEETSYREWYQCMSQGMKNDRPYTDLESIFVRKVFGKAQSWVDVWATSRADANPCHPNHLHVTSMSTCWVHKIRLIHPTDKRKSLVKDAFWDCEYNPANNEIVENCFFDKVPEDMFYGKHKSIVAQLILNN</sequence>
<dbReference type="Proteomes" id="UP000594262">
    <property type="component" value="Unplaced"/>
</dbReference>